<feature type="signal peptide" evidence="1">
    <location>
        <begin position="1"/>
        <end position="18"/>
    </location>
</feature>
<dbReference type="Proteomes" id="UP000681722">
    <property type="component" value="Unassembled WGS sequence"/>
</dbReference>
<protein>
    <submittedName>
        <fullName evidence="2">Uncharacterized protein</fullName>
    </submittedName>
</protein>
<gene>
    <name evidence="2" type="ORF">SRO942_LOCUS51328</name>
</gene>
<evidence type="ECO:0000256" key="1">
    <source>
        <dbReference type="SAM" id="SignalP"/>
    </source>
</evidence>
<accession>A0A8S3A9J9</accession>
<proteinExistence type="predicted"/>
<reference evidence="2" key="1">
    <citation type="submission" date="2021-02" db="EMBL/GenBank/DDBJ databases">
        <authorList>
            <person name="Nowell W R."/>
        </authorList>
    </citation>
    <scope>NUCLEOTIDE SEQUENCE</scope>
</reference>
<comment type="caution">
    <text evidence="2">The sequence shown here is derived from an EMBL/GenBank/DDBJ whole genome shotgun (WGS) entry which is preliminary data.</text>
</comment>
<dbReference type="EMBL" id="CAJOBC010160174">
    <property type="protein sequence ID" value="CAF4695966.1"/>
    <property type="molecule type" value="Genomic_DNA"/>
</dbReference>
<feature type="non-terminal residue" evidence="2">
    <location>
        <position position="55"/>
    </location>
</feature>
<sequence>MKVATLILFIVFLSRSQCETSSSRCKRQVSAGCILAKQETEGPYYWNTTVRQDIT</sequence>
<evidence type="ECO:0000313" key="2">
    <source>
        <dbReference type="EMBL" id="CAF4695966.1"/>
    </source>
</evidence>
<name>A0A8S3A9J9_9BILA</name>
<organism evidence="2 3">
    <name type="scientific">Didymodactylos carnosus</name>
    <dbReference type="NCBI Taxonomy" id="1234261"/>
    <lineage>
        <taxon>Eukaryota</taxon>
        <taxon>Metazoa</taxon>
        <taxon>Spiralia</taxon>
        <taxon>Gnathifera</taxon>
        <taxon>Rotifera</taxon>
        <taxon>Eurotatoria</taxon>
        <taxon>Bdelloidea</taxon>
        <taxon>Philodinida</taxon>
        <taxon>Philodinidae</taxon>
        <taxon>Didymodactylos</taxon>
    </lineage>
</organism>
<dbReference type="AlphaFoldDB" id="A0A8S3A9J9"/>
<evidence type="ECO:0000313" key="3">
    <source>
        <dbReference type="Proteomes" id="UP000681722"/>
    </source>
</evidence>
<feature type="chain" id="PRO_5035762283" evidence="1">
    <location>
        <begin position="19"/>
        <end position="55"/>
    </location>
</feature>
<keyword evidence="1" id="KW-0732">Signal</keyword>